<feature type="region of interest" description="Disordered" evidence="1">
    <location>
        <begin position="419"/>
        <end position="452"/>
    </location>
</feature>
<dbReference type="EMBL" id="OZ023702">
    <property type="protein sequence ID" value="CAK9858054.1"/>
    <property type="molecule type" value="Genomic_DNA"/>
</dbReference>
<feature type="compositionally biased region" description="Low complexity" evidence="1">
    <location>
        <begin position="218"/>
        <end position="261"/>
    </location>
</feature>
<keyword evidence="4" id="KW-1185">Reference proteome</keyword>
<reference evidence="3 4" key="1">
    <citation type="submission" date="2024-03" db="EMBL/GenBank/DDBJ databases">
        <authorList>
            <consortium name="ELIXIR-Norway"/>
            <consortium name="Elixir Norway"/>
        </authorList>
    </citation>
    <scope>NUCLEOTIDE SEQUENCE [LARGE SCALE GENOMIC DNA]</scope>
</reference>
<evidence type="ECO:0000313" key="3">
    <source>
        <dbReference type="EMBL" id="CAK9858054.1"/>
    </source>
</evidence>
<name>A0ABP1A697_9BRYO</name>
<protein>
    <recommendedName>
        <fullName evidence="2">DUF1421 domain-containing protein</fullName>
    </recommendedName>
</protein>
<dbReference type="Proteomes" id="UP001497522">
    <property type="component" value="Chromosome 1"/>
</dbReference>
<dbReference type="InterPro" id="IPR010820">
    <property type="entry name" value="DUF1421"/>
</dbReference>
<proteinExistence type="predicted"/>
<evidence type="ECO:0000313" key="4">
    <source>
        <dbReference type="Proteomes" id="UP001497522"/>
    </source>
</evidence>
<dbReference type="Pfam" id="PF07223">
    <property type="entry name" value="DUF1421"/>
    <property type="match status" value="1"/>
</dbReference>
<gene>
    <name evidence="3" type="ORF">CSSPJE1EN2_LOCUS1049</name>
</gene>
<evidence type="ECO:0000259" key="2">
    <source>
        <dbReference type="Pfam" id="PF07223"/>
    </source>
</evidence>
<feature type="region of interest" description="Disordered" evidence="1">
    <location>
        <begin position="147"/>
        <end position="304"/>
    </location>
</feature>
<feature type="compositionally biased region" description="Low complexity" evidence="1">
    <location>
        <begin position="161"/>
        <end position="181"/>
    </location>
</feature>
<feature type="domain" description="DUF1421" evidence="2">
    <location>
        <begin position="462"/>
        <end position="505"/>
    </location>
</feature>
<accession>A0ABP1A697</accession>
<feature type="compositionally biased region" description="Low complexity" evidence="1">
    <location>
        <begin position="189"/>
        <end position="201"/>
    </location>
</feature>
<dbReference type="PANTHER" id="PTHR31805">
    <property type="entry name" value="RECEPTOR-LIKE KINASE, PUTATIVE (DUF1421)-RELATED"/>
    <property type="match status" value="1"/>
</dbReference>
<feature type="compositionally biased region" description="Low complexity" evidence="1">
    <location>
        <begin position="435"/>
        <end position="452"/>
    </location>
</feature>
<evidence type="ECO:0000256" key="1">
    <source>
        <dbReference type="SAM" id="MobiDB-lite"/>
    </source>
</evidence>
<sequence>MKKYADNLLHVLEGMSGRLSQLEFNSQRIEYTVGELKVESADNHGAAHGKLRSLENMIREVQRSVQVLHDKQEISEEQLKLAKLQLDSKMGAPVNSAAPVQAVIELQPLAPKQVETSLALALPSSGQQSDPAIYHLQQVQHQHQLQLQQQQLQTPQIDMSPTQEQVPQQQQPQLQPQTQQQNVVLMTHQQVHQQPQQLQIQAMPPRSQPEPQYQPRTLQQAPQSQPQQLARQIPQQQANQQPQLQLQLHYQQLQQQQSGQPDSEHQPQQLQPPMQASHQSQLQHQQPQQSEIQYQQIQTKHQPQPQLFYKQQQSGVPSLMQQQYRNVQSEIPSYSPQPPANLPQGYGNRPFPQPLPQIHQQSANLLTAQMYDPSCNNRGGQLALPPAYYPGQTSLPVYETYAPFGYRMPSPGANPLAPSAGTGGCPQLPTAHLVSNNNNSNSTSNMGSSSGTPVLSTNQVAINEIITKVASMGFSKDQVHTIIRKLMENRQSVDLNIVLDELMKGGGGGYR</sequence>
<dbReference type="PANTHER" id="PTHR31805:SF14">
    <property type="entry name" value="RECEPTOR-LIKE KINASE, PUTATIVE (DUF1421)-RELATED"/>
    <property type="match status" value="1"/>
</dbReference>
<organism evidence="3 4">
    <name type="scientific">Sphagnum jensenii</name>
    <dbReference type="NCBI Taxonomy" id="128206"/>
    <lineage>
        <taxon>Eukaryota</taxon>
        <taxon>Viridiplantae</taxon>
        <taxon>Streptophyta</taxon>
        <taxon>Embryophyta</taxon>
        <taxon>Bryophyta</taxon>
        <taxon>Sphagnophytina</taxon>
        <taxon>Sphagnopsida</taxon>
        <taxon>Sphagnales</taxon>
        <taxon>Sphagnaceae</taxon>
        <taxon>Sphagnum</taxon>
    </lineage>
</organism>
<feature type="compositionally biased region" description="Low complexity" evidence="1">
    <location>
        <begin position="275"/>
        <end position="304"/>
    </location>
</feature>